<protein>
    <recommendedName>
        <fullName evidence="1">HD/PDEase domain-containing protein</fullName>
    </recommendedName>
</protein>
<dbReference type="CDD" id="cd00077">
    <property type="entry name" value="HDc"/>
    <property type="match status" value="1"/>
</dbReference>
<dbReference type="Proteomes" id="UP000732377">
    <property type="component" value="Unassembled WGS sequence"/>
</dbReference>
<organism evidence="2 3">
    <name type="scientific">Symbiobacterium thermophilum</name>
    <dbReference type="NCBI Taxonomy" id="2734"/>
    <lineage>
        <taxon>Bacteria</taxon>
        <taxon>Bacillati</taxon>
        <taxon>Bacillota</taxon>
        <taxon>Clostridia</taxon>
        <taxon>Eubacteriales</taxon>
        <taxon>Symbiobacteriaceae</taxon>
        <taxon>Symbiobacterium</taxon>
    </lineage>
</organism>
<evidence type="ECO:0000259" key="1">
    <source>
        <dbReference type="SMART" id="SM00471"/>
    </source>
</evidence>
<reference evidence="2" key="1">
    <citation type="submission" date="2017-11" db="EMBL/GenBank/DDBJ databases">
        <title>Three new genomes from thermophilic consortium.</title>
        <authorList>
            <person name="Quaggio R."/>
            <person name="Amgarten D."/>
            <person name="Setubal J.C."/>
        </authorList>
    </citation>
    <scope>NUCLEOTIDE SEQUENCE</scope>
    <source>
        <strain evidence="2">ZCTH01-B2</strain>
    </source>
</reference>
<dbReference type="Gene3D" id="1.10.3210.10">
    <property type="entry name" value="Hypothetical protein af1432"/>
    <property type="match status" value="1"/>
</dbReference>
<evidence type="ECO:0000313" key="3">
    <source>
        <dbReference type="Proteomes" id="UP000732377"/>
    </source>
</evidence>
<name>A0A953LD56_SYMTR</name>
<dbReference type="Pfam" id="PF01966">
    <property type="entry name" value="HD"/>
    <property type="match status" value="1"/>
</dbReference>
<dbReference type="GO" id="GO:0006203">
    <property type="term" value="P:dGTP catabolic process"/>
    <property type="evidence" value="ECO:0007669"/>
    <property type="project" value="TreeGrafter"/>
</dbReference>
<dbReference type="SMART" id="SM00471">
    <property type="entry name" value="HDc"/>
    <property type="match status" value="1"/>
</dbReference>
<dbReference type="InterPro" id="IPR045509">
    <property type="entry name" value="HD_assoc_2"/>
</dbReference>
<feature type="domain" description="HD/PDEase" evidence="1">
    <location>
        <begin position="45"/>
        <end position="177"/>
    </location>
</feature>
<dbReference type="AlphaFoldDB" id="A0A953LD56"/>
<gene>
    <name evidence="2" type="ORF">CWE10_02315</name>
</gene>
<sequence length="415" mass="47058">MQVRDPVHGDIYLTDVEVRVLDTREMQRLRSIKQLGAAHLVFPGCVHTRFDHSLGALHMAHRLMESLRLNGFTIAPEDAQLVRLATLVHDVTHIPYGHTFEDERQIFPRHDAGPRLEHFLGIQSELGRALAASGYLDGVKAILTGRPPAPWMGQIVSSTIDADLLDYLRRDSFFAGLRMNYDDRVLSYFIKEDGRLLINMVKHGLDRPDARTEIIHLLRMRYVLTERLYLHHAKIAAGAMISKAVELHTRHTGLREEALYGLGDQTFLDLLARLPGPGIIQQLVEGVIERRLYKRAYVLSGDTLGPERDAFIARYGGQSAAREELEEQIAKKARLKPGQVIVYCPKASYFKEVQVPVRSRHGVGPLLQLDRSGEVAAMARQYEGLWRTYVFCPADKVDAVQRACEKVFGYESEYR</sequence>
<dbReference type="InterPro" id="IPR006674">
    <property type="entry name" value="HD_domain"/>
</dbReference>
<dbReference type="PANTHER" id="PTHR11373">
    <property type="entry name" value="DEOXYNUCLEOSIDE TRIPHOSPHATE TRIPHOSPHOHYDROLASE"/>
    <property type="match status" value="1"/>
</dbReference>
<proteinExistence type="predicted"/>
<dbReference type="PANTHER" id="PTHR11373:SF4">
    <property type="entry name" value="DEOXYNUCLEOSIDE TRIPHOSPHATE TRIPHOSPHOHYDROLASE SAMHD1"/>
    <property type="match status" value="1"/>
</dbReference>
<dbReference type="EMBL" id="PIUK01000011">
    <property type="protein sequence ID" value="MBY6275045.1"/>
    <property type="molecule type" value="Genomic_DNA"/>
</dbReference>
<evidence type="ECO:0000313" key="2">
    <source>
        <dbReference type="EMBL" id="MBY6275045.1"/>
    </source>
</evidence>
<dbReference type="RefSeq" id="WP_273377731.1">
    <property type="nucleotide sequence ID" value="NZ_PIUK01000011.1"/>
</dbReference>
<comment type="caution">
    <text evidence="2">The sequence shown here is derived from an EMBL/GenBank/DDBJ whole genome shotgun (WGS) entry which is preliminary data.</text>
</comment>
<dbReference type="InterPro" id="IPR050135">
    <property type="entry name" value="dGTPase-like"/>
</dbReference>
<dbReference type="SUPFAM" id="SSF109604">
    <property type="entry name" value="HD-domain/PDEase-like"/>
    <property type="match status" value="1"/>
</dbReference>
<dbReference type="InterPro" id="IPR003607">
    <property type="entry name" value="HD/PDEase_dom"/>
</dbReference>
<accession>A0A953LD56</accession>
<dbReference type="Pfam" id="PF19276">
    <property type="entry name" value="HD_assoc_2"/>
    <property type="match status" value="1"/>
</dbReference>
<dbReference type="GO" id="GO:0008832">
    <property type="term" value="F:dGTPase activity"/>
    <property type="evidence" value="ECO:0007669"/>
    <property type="project" value="TreeGrafter"/>
</dbReference>